<dbReference type="Proteomes" id="UP000256970">
    <property type="component" value="Unassembled WGS sequence"/>
</dbReference>
<evidence type="ECO:0000313" key="2">
    <source>
        <dbReference type="EMBL" id="SZX66928.1"/>
    </source>
</evidence>
<feature type="compositionally biased region" description="Low complexity" evidence="1">
    <location>
        <begin position="223"/>
        <end position="234"/>
    </location>
</feature>
<dbReference type="EMBL" id="FNXT01000763">
    <property type="protein sequence ID" value="SZX66928.1"/>
    <property type="molecule type" value="Genomic_DNA"/>
</dbReference>
<accession>A0A383VN20</accession>
<proteinExistence type="predicted"/>
<sequence length="1046" mass="110191">MKHEDTMCLLARLAASSKQLRAVAQSMVQQHVGQLLPAVAAAAHSAQKGLRTGHTRASTSMPQNAAQAAEFERTLAQTRWLCSLAGQQALQRNAAAVLGLRRVPKEVAAIVQQAGLQLTTEDLVAAARSRAEGLENWLVEPYCTELHPVVFAVLAGRADEMVKLLQAEWKQPASTSKQQPRIMDLVHLAVNQQKPAVAATLIDFVKEQCKQLKSQVQLREQQAAQQQKLQPQRRMATRNRARSEQQQHDLAQQLQHLQQRLQEFHAGARGRELVHLLATAVARGNVQATGQLCSLPTAQQLPGDDILQLLHRSIVHRSPGLRITTRLLQLAATADAAVEAAATAAAVAEQDGDDAGGKGCVDQQQRQPQHKQEQRQQLLSGPAAQPQLLRLLTAAVTRGNYPAAVLLAEQPALQALDAAACSSLARTAVEQRDGAMLDALLKLPGVQAMPVHDVEQLLAVAVHSRSRYIMRQLASLPEAAAVSPASVAAMLAGLLQPDGATVADVLLALPAAQGISSEGVAALAEAALAAATPALASSYMHLVCSLPAAHHLAPPALAGLLATAVQVDSTPGPHVSNGSVAQLCALTPAALGLEASDVSQLLQAAVELGNPAVISLLCQLPAASQMQADDFHPVLQAAVSARRPANSGIMAILCRSLEAAAHQLQPQQVLQLLTEAVHEVNATGEAGVVRELLQLPAAQNLQPQDVSALVTLALQTNPTGYLFNVLLASLPAAKQMDAAQVAGLVRTAITMDRSFHAVTMLELTPADALDADSIAALLLTLARRRTVYVRVTTAASVLDLLCALPAAQQMQPQRLMQVLQESLRMLAWLQQQQQGSSDAGSSPCLVCLRKLLALQPAAQVSAAGVEQLLRQALQQMPAAVPLLCQLQGAQQLAPAAAQRLLAAAVASAAVPAQQRGSVDGPASSSNSNSQQALAVSALCKLPGAQELQPEAFAVLLRSALQHGRTDLLKCLASSGAPAERVPKGVLLELLRIAVQRMTGKGVTYICRLLGPHGLSRSEAAALLALNEAMSHAFDLSLAGILQALVR</sequence>
<protein>
    <submittedName>
        <fullName evidence="2">Uncharacterized protein</fullName>
    </submittedName>
</protein>
<feature type="region of interest" description="Disordered" evidence="1">
    <location>
        <begin position="349"/>
        <end position="380"/>
    </location>
</feature>
<dbReference type="AlphaFoldDB" id="A0A383VN20"/>
<organism evidence="2 3">
    <name type="scientific">Tetradesmus obliquus</name>
    <name type="common">Green alga</name>
    <name type="synonym">Acutodesmus obliquus</name>
    <dbReference type="NCBI Taxonomy" id="3088"/>
    <lineage>
        <taxon>Eukaryota</taxon>
        <taxon>Viridiplantae</taxon>
        <taxon>Chlorophyta</taxon>
        <taxon>core chlorophytes</taxon>
        <taxon>Chlorophyceae</taxon>
        <taxon>CS clade</taxon>
        <taxon>Sphaeropleales</taxon>
        <taxon>Scenedesmaceae</taxon>
        <taxon>Tetradesmus</taxon>
    </lineage>
</organism>
<evidence type="ECO:0000256" key="1">
    <source>
        <dbReference type="SAM" id="MobiDB-lite"/>
    </source>
</evidence>
<feature type="region of interest" description="Disordered" evidence="1">
    <location>
        <begin position="223"/>
        <end position="246"/>
    </location>
</feature>
<reference evidence="2 3" key="1">
    <citation type="submission" date="2016-10" db="EMBL/GenBank/DDBJ databases">
        <authorList>
            <person name="Cai Z."/>
        </authorList>
    </citation>
    <scope>NUCLEOTIDE SEQUENCE [LARGE SCALE GENOMIC DNA]</scope>
</reference>
<keyword evidence="3" id="KW-1185">Reference proteome</keyword>
<evidence type="ECO:0000313" key="3">
    <source>
        <dbReference type="Proteomes" id="UP000256970"/>
    </source>
</evidence>
<name>A0A383VN20_TETOB</name>
<gene>
    <name evidence="2" type="ORF">BQ4739_LOCUS7354</name>
</gene>